<evidence type="ECO:0000259" key="15">
    <source>
        <dbReference type="PROSITE" id="PS51193"/>
    </source>
</evidence>
<dbReference type="AlphaFoldDB" id="A0A2N5NCZ4"/>
<keyword evidence="4" id="KW-0227">DNA damage</keyword>
<dbReference type="GO" id="GO:0006281">
    <property type="term" value="P:DNA repair"/>
    <property type="evidence" value="ECO:0007669"/>
    <property type="project" value="UniProtKB-KW"/>
</dbReference>
<dbReference type="InterPro" id="IPR014013">
    <property type="entry name" value="Helic_SF1/SF2_ATP-bd_DinG/Rad3"/>
</dbReference>
<dbReference type="InterPro" id="IPR027417">
    <property type="entry name" value="P-loop_NTPase"/>
</dbReference>
<feature type="region of interest" description="Disordered" evidence="14">
    <location>
        <begin position="713"/>
        <end position="783"/>
    </location>
</feature>
<keyword evidence="2" id="KW-0479">Metal-binding</keyword>
<name>A0A2N5NCZ4_9BACL</name>
<keyword evidence="10" id="KW-0238">DNA-binding</keyword>
<keyword evidence="9" id="KW-0411">Iron-sulfur</keyword>
<dbReference type="Gene3D" id="3.40.50.300">
    <property type="entry name" value="P-loop containing nucleotide triphosphate hydrolases"/>
    <property type="match status" value="2"/>
</dbReference>
<dbReference type="SMART" id="SM00491">
    <property type="entry name" value="HELICc2"/>
    <property type="match status" value="1"/>
</dbReference>
<dbReference type="InterPro" id="IPR045028">
    <property type="entry name" value="DinG/Rad3-like"/>
</dbReference>
<dbReference type="InterPro" id="IPR006554">
    <property type="entry name" value="Helicase-like_DEXD_c2"/>
</dbReference>
<reference evidence="16 17" key="1">
    <citation type="submission" date="2017-05" db="EMBL/GenBank/DDBJ databases">
        <title>Functional genome analysis of Paenibacillus pasadenensis strain R16: insights on endophytic life style and antifungal activity.</title>
        <authorList>
            <person name="Passera A."/>
            <person name="Marcolungo L."/>
            <person name="Casati P."/>
            <person name="Brasca M."/>
            <person name="Quaglino F."/>
            <person name="Delledonne M."/>
        </authorList>
    </citation>
    <scope>NUCLEOTIDE SEQUENCE [LARGE SCALE GENOMIC DNA]</scope>
    <source>
        <strain evidence="16 17">R16</strain>
    </source>
</reference>
<dbReference type="PROSITE" id="PS51193">
    <property type="entry name" value="HELICASE_ATP_BIND_2"/>
    <property type="match status" value="1"/>
</dbReference>
<evidence type="ECO:0000256" key="5">
    <source>
        <dbReference type="ARBA" id="ARBA00022801"/>
    </source>
</evidence>
<keyword evidence="8" id="KW-0408">Iron</keyword>
<evidence type="ECO:0000256" key="11">
    <source>
        <dbReference type="ARBA" id="ARBA00023204"/>
    </source>
</evidence>
<keyword evidence="1" id="KW-0004">4Fe-4S</keyword>
<comment type="caution">
    <text evidence="16">The sequence shown here is derived from an EMBL/GenBank/DDBJ whole genome shotgun (WGS) entry which is preliminary data.</text>
</comment>
<evidence type="ECO:0000256" key="6">
    <source>
        <dbReference type="ARBA" id="ARBA00022806"/>
    </source>
</evidence>
<keyword evidence="12" id="KW-0413">Isomerase</keyword>
<accession>A0A2N5NCZ4</accession>
<organism evidence="16 17">
    <name type="scientific">Paenibacillus pasadenensis</name>
    <dbReference type="NCBI Taxonomy" id="217090"/>
    <lineage>
        <taxon>Bacteria</taxon>
        <taxon>Bacillati</taxon>
        <taxon>Bacillota</taxon>
        <taxon>Bacilli</taxon>
        <taxon>Bacillales</taxon>
        <taxon>Paenibacillaceae</taxon>
        <taxon>Paenibacillus</taxon>
    </lineage>
</organism>
<dbReference type="Gene3D" id="3.90.320.10">
    <property type="match status" value="1"/>
</dbReference>
<evidence type="ECO:0000256" key="10">
    <source>
        <dbReference type="ARBA" id="ARBA00023125"/>
    </source>
</evidence>
<dbReference type="GO" id="GO:0005524">
    <property type="term" value="F:ATP binding"/>
    <property type="evidence" value="ECO:0007669"/>
    <property type="project" value="UniProtKB-KW"/>
</dbReference>
<evidence type="ECO:0000256" key="14">
    <source>
        <dbReference type="SAM" id="MobiDB-lite"/>
    </source>
</evidence>
<evidence type="ECO:0000256" key="4">
    <source>
        <dbReference type="ARBA" id="ARBA00022763"/>
    </source>
</evidence>
<feature type="domain" description="Helicase ATP-binding" evidence="15">
    <location>
        <begin position="204"/>
        <end position="467"/>
    </location>
</feature>
<dbReference type="Proteomes" id="UP000234789">
    <property type="component" value="Unassembled WGS sequence"/>
</dbReference>
<dbReference type="SUPFAM" id="SSF52540">
    <property type="entry name" value="P-loop containing nucleoside triphosphate hydrolases"/>
    <property type="match status" value="1"/>
</dbReference>
<feature type="region of interest" description="Disordered" evidence="14">
    <location>
        <begin position="512"/>
        <end position="553"/>
    </location>
</feature>
<dbReference type="GO" id="GO:0003677">
    <property type="term" value="F:DNA binding"/>
    <property type="evidence" value="ECO:0007669"/>
    <property type="project" value="UniProtKB-KW"/>
</dbReference>
<feature type="compositionally biased region" description="Gly residues" evidence="14">
    <location>
        <begin position="1"/>
        <end position="11"/>
    </location>
</feature>
<dbReference type="GO" id="GO:0016818">
    <property type="term" value="F:hydrolase activity, acting on acid anhydrides, in phosphorus-containing anhydrides"/>
    <property type="evidence" value="ECO:0007669"/>
    <property type="project" value="InterPro"/>
</dbReference>
<dbReference type="Pfam" id="PF13307">
    <property type="entry name" value="Helicase_C_2"/>
    <property type="match status" value="1"/>
</dbReference>
<evidence type="ECO:0000256" key="3">
    <source>
        <dbReference type="ARBA" id="ARBA00022741"/>
    </source>
</evidence>
<evidence type="ECO:0000313" key="17">
    <source>
        <dbReference type="Proteomes" id="UP000234789"/>
    </source>
</evidence>
<keyword evidence="3" id="KW-0547">Nucleotide-binding</keyword>
<evidence type="ECO:0000256" key="2">
    <source>
        <dbReference type="ARBA" id="ARBA00022723"/>
    </source>
</evidence>
<dbReference type="EMBL" id="NFEZ01000001">
    <property type="protein sequence ID" value="PLT48217.1"/>
    <property type="molecule type" value="Genomic_DNA"/>
</dbReference>
<feature type="compositionally biased region" description="Low complexity" evidence="14">
    <location>
        <begin position="735"/>
        <end position="745"/>
    </location>
</feature>
<dbReference type="PANTHER" id="PTHR11472:SF34">
    <property type="entry name" value="REGULATOR OF TELOMERE ELONGATION HELICASE 1"/>
    <property type="match status" value="1"/>
</dbReference>
<dbReference type="InterPro" id="IPR011604">
    <property type="entry name" value="PDDEXK-like_dom_sf"/>
</dbReference>
<keyword evidence="6 16" id="KW-0347">Helicase</keyword>
<feature type="region of interest" description="Disordered" evidence="14">
    <location>
        <begin position="1"/>
        <end position="20"/>
    </location>
</feature>
<evidence type="ECO:0000256" key="9">
    <source>
        <dbReference type="ARBA" id="ARBA00023014"/>
    </source>
</evidence>
<feature type="compositionally biased region" description="Low complexity" evidence="14">
    <location>
        <begin position="512"/>
        <end position="538"/>
    </location>
</feature>
<dbReference type="SMART" id="SM00488">
    <property type="entry name" value="DEXDc2"/>
    <property type="match status" value="1"/>
</dbReference>
<evidence type="ECO:0000256" key="8">
    <source>
        <dbReference type="ARBA" id="ARBA00023004"/>
    </source>
</evidence>
<comment type="similarity">
    <text evidence="13">Belongs to the helicase family. DinG subfamily.</text>
</comment>
<evidence type="ECO:0000313" key="16">
    <source>
        <dbReference type="EMBL" id="PLT48217.1"/>
    </source>
</evidence>
<keyword evidence="7" id="KW-0067">ATP-binding</keyword>
<dbReference type="GO" id="GO:0003678">
    <property type="term" value="F:DNA helicase activity"/>
    <property type="evidence" value="ECO:0007669"/>
    <property type="project" value="InterPro"/>
</dbReference>
<dbReference type="RefSeq" id="WP_146000438.1">
    <property type="nucleotide sequence ID" value="NZ_NFEZ01000001.1"/>
</dbReference>
<dbReference type="InterPro" id="IPR010614">
    <property type="entry name" value="RAD3-like_helicase_DEAD"/>
</dbReference>
<evidence type="ECO:0000256" key="13">
    <source>
        <dbReference type="ARBA" id="ARBA00038058"/>
    </source>
</evidence>
<proteinExistence type="inferred from homology"/>
<evidence type="ECO:0000256" key="1">
    <source>
        <dbReference type="ARBA" id="ARBA00022485"/>
    </source>
</evidence>
<evidence type="ECO:0000256" key="12">
    <source>
        <dbReference type="ARBA" id="ARBA00023235"/>
    </source>
</evidence>
<dbReference type="InterPro" id="IPR006555">
    <property type="entry name" value="ATP-dep_Helicase_C"/>
</dbReference>
<evidence type="ECO:0000256" key="7">
    <source>
        <dbReference type="ARBA" id="ARBA00022840"/>
    </source>
</evidence>
<gene>
    <name evidence="16" type="ORF">B8V81_0349</name>
</gene>
<protein>
    <submittedName>
        <fullName evidence="16">DinG family ATP-dependent helicase</fullName>
    </submittedName>
</protein>
<dbReference type="GO" id="GO:0051539">
    <property type="term" value="F:4 iron, 4 sulfur cluster binding"/>
    <property type="evidence" value="ECO:0007669"/>
    <property type="project" value="UniProtKB-KW"/>
</dbReference>
<dbReference type="Pfam" id="PF06733">
    <property type="entry name" value="DEAD_2"/>
    <property type="match status" value="1"/>
</dbReference>
<dbReference type="PANTHER" id="PTHR11472">
    <property type="entry name" value="DNA REPAIR DEAD HELICASE RAD3/XP-D SUBFAMILY MEMBER"/>
    <property type="match status" value="1"/>
</dbReference>
<dbReference type="GO" id="GO:0046872">
    <property type="term" value="F:metal ion binding"/>
    <property type="evidence" value="ECO:0007669"/>
    <property type="project" value="UniProtKB-KW"/>
</dbReference>
<sequence>MKGKRMFGGGGMEEREKEGGAELAEGRLRIAVRALAEYACRSGSIEYGFRSSAALAEGTRIHKEVQAAYGEQDERELFLREELEHAGVSWTVEGRCDGLLREGGTETIDEIKSVSRPLADIPGDGWPVHWAQATGYAAIYAEREDRAEMRVQLTYVQKDTGAAVRFARVCSRAELRASLLGLLEAYAPYARMLAEHRRRRDASLAALDFPFGAFRPGQRKLSAAVYRTLETRGGLFAKAPTGIGKTMSVLWPAVRALGEPADGAGGGKGGGAGVSRLFYLTARTTTRAAAEDALRRMEAQGLVLHAVTLTAKEKICPQEEVRCDGAECPFADGYFDRINGAVLDLLGSETLVTRETVERYALKHRVCPFEFSLDAAYAADAVIGDYNYVFDPKVSLKRLLAEQARRSALLVDEAHNLPDRARSMYSAALEKDPFLALQRELKASAPALAAAAKAVNAAFIALRKEMDAGGGGAAGLRPAGGGAFAADEAPAELLAAARGFLEAAAETLAAGGAPAAGVPSGEAPAGAADPAAGDAGPAGRSGEATLRQEARAPADGQQRLLDAYYAAKAFVAAGEWFDERFALVLERQRGSSVKATLQCLDPSALLRQTGRQYGGRVFFSATLSPLPFYMDQLGAEEEDRSLTLPSPFDPAQLEVRVLPLSTRYADRAHTLQPLARALADAALEKGGHWLAFFPSYAYMNAAYGQLLAELGREQGQADARPESGPPDEPGRRDWSGGAPSAAPDGPGRRERDGAALPAAAAGAGGADEPDAPGGERAFPLPDGRELRLQLQRPSMTDEDRDRFLAAYAEPPGEDGPIRLGFAVMGGIFSEGVDLAGDRLTGVAVIGVGLPQLGPERDLLAAYEQRQGRSGFDYAYVYPGIGKVLQAGGRLIRSESDRGTLLLVDDRYAQPRYRRLLPEEWLAAEPR</sequence>
<keyword evidence="11" id="KW-0234">DNA repair</keyword>
<keyword evidence="17" id="KW-1185">Reference proteome</keyword>
<keyword evidence="5" id="KW-0378">Hydrolase</keyword>